<dbReference type="PANTHER" id="PTHR42713:SF2">
    <property type="entry name" value="TWO-COMPONENT SENSOR KINASE YESM"/>
    <property type="match status" value="1"/>
</dbReference>
<dbReference type="Pfam" id="PF06580">
    <property type="entry name" value="His_kinase"/>
    <property type="match status" value="1"/>
</dbReference>
<dbReference type="InterPro" id="IPR005467">
    <property type="entry name" value="His_kinase_dom"/>
</dbReference>
<dbReference type="SUPFAM" id="SSF55874">
    <property type="entry name" value="ATPase domain of HSP90 chaperone/DNA topoisomerase II/histidine kinase"/>
    <property type="match status" value="1"/>
</dbReference>
<dbReference type="Pfam" id="PF02743">
    <property type="entry name" value="dCache_1"/>
    <property type="match status" value="1"/>
</dbReference>
<keyword evidence="16" id="KW-1185">Reference proteome</keyword>
<evidence type="ECO:0000256" key="2">
    <source>
        <dbReference type="ARBA" id="ARBA00004651"/>
    </source>
</evidence>
<dbReference type="SMART" id="SM00387">
    <property type="entry name" value="HATPase_c"/>
    <property type="match status" value="1"/>
</dbReference>
<comment type="caution">
    <text evidence="15">The sequence shown here is derived from an EMBL/GenBank/DDBJ whole genome shotgun (WGS) entry which is preliminary data.</text>
</comment>
<organism evidence="15 16">
    <name type="scientific">Lacrimispora celerecrescens</name>
    <dbReference type="NCBI Taxonomy" id="29354"/>
    <lineage>
        <taxon>Bacteria</taxon>
        <taxon>Bacillati</taxon>
        <taxon>Bacillota</taxon>
        <taxon>Clostridia</taxon>
        <taxon>Lachnospirales</taxon>
        <taxon>Lachnospiraceae</taxon>
        <taxon>Lacrimispora</taxon>
    </lineage>
</organism>
<keyword evidence="10" id="KW-0902">Two-component regulatory system</keyword>
<keyword evidence="9 12" id="KW-1133">Transmembrane helix</keyword>
<dbReference type="PROSITE" id="PS50109">
    <property type="entry name" value="HIS_KIN"/>
    <property type="match status" value="1"/>
</dbReference>
<evidence type="ECO:0000256" key="4">
    <source>
        <dbReference type="ARBA" id="ARBA00022475"/>
    </source>
</evidence>
<dbReference type="Pfam" id="PF02518">
    <property type="entry name" value="HATPase_c"/>
    <property type="match status" value="1"/>
</dbReference>
<dbReference type="OrthoDB" id="9809348at2"/>
<comment type="subcellular location">
    <subcellularLocation>
        <location evidence="2">Cell membrane</location>
        <topology evidence="2">Multi-pass membrane protein</topology>
    </subcellularLocation>
</comment>
<evidence type="ECO:0000313" key="15">
    <source>
        <dbReference type="EMBL" id="KEZ89251.1"/>
    </source>
</evidence>
<keyword evidence="11 12" id="KW-0472">Membrane</keyword>
<dbReference type="SUPFAM" id="SSF158472">
    <property type="entry name" value="HAMP domain-like"/>
    <property type="match status" value="1"/>
</dbReference>
<dbReference type="STRING" id="29354.IO98_14765"/>
<evidence type="ECO:0000259" key="14">
    <source>
        <dbReference type="PROSITE" id="PS50885"/>
    </source>
</evidence>
<dbReference type="Gene3D" id="1.10.287.130">
    <property type="match status" value="1"/>
</dbReference>
<dbReference type="InterPro" id="IPR010559">
    <property type="entry name" value="Sig_transdc_His_kin_internal"/>
</dbReference>
<evidence type="ECO:0000256" key="3">
    <source>
        <dbReference type="ARBA" id="ARBA00012438"/>
    </source>
</evidence>
<keyword evidence="5" id="KW-0597">Phosphoprotein</keyword>
<keyword evidence="6" id="KW-0808">Transferase</keyword>
<evidence type="ECO:0000256" key="5">
    <source>
        <dbReference type="ARBA" id="ARBA00022553"/>
    </source>
</evidence>
<dbReference type="InterPro" id="IPR036890">
    <property type="entry name" value="HATPase_C_sf"/>
</dbReference>
<dbReference type="Pfam" id="PF00672">
    <property type="entry name" value="HAMP"/>
    <property type="match status" value="1"/>
</dbReference>
<evidence type="ECO:0000259" key="13">
    <source>
        <dbReference type="PROSITE" id="PS50109"/>
    </source>
</evidence>
<dbReference type="InterPro" id="IPR003594">
    <property type="entry name" value="HATPase_dom"/>
</dbReference>
<dbReference type="PROSITE" id="PS50885">
    <property type="entry name" value="HAMP"/>
    <property type="match status" value="1"/>
</dbReference>
<keyword evidence="8" id="KW-0418">Kinase</keyword>
<dbReference type="GO" id="GO:0005886">
    <property type="term" value="C:plasma membrane"/>
    <property type="evidence" value="ECO:0007669"/>
    <property type="project" value="UniProtKB-SubCell"/>
</dbReference>
<evidence type="ECO:0000313" key="16">
    <source>
        <dbReference type="Proteomes" id="UP000028525"/>
    </source>
</evidence>
<dbReference type="InterPro" id="IPR051552">
    <property type="entry name" value="HptR"/>
</dbReference>
<protein>
    <recommendedName>
        <fullName evidence="3">histidine kinase</fullName>
        <ecNumber evidence="3">2.7.13.3</ecNumber>
    </recommendedName>
</protein>
<dbReference type="Gene3D" id="3.30.450.20">
    <property type="entry name" value="PAS domain"/>
    <property type="match status" value="1"/>
</dbReference>
<evidence type="ECO:0000256" key="10">
    <source>
        <dbReference type="ARBA" id="ARBA00023012"/>
    </source>
</evidence>
<feature type="transmembrane region" description="Helical" evidence="12">
    <location>
        <begin position="12"/>
        <end position="32"/>
    </location>
</feature>
<dbReference type="Gene3D" id="3.30.565.10">
    <property type="entry name" value="Histidine kinase-like ATPase, C-terminal domain"/>
    <property type="match status" value="1"/>
</dbReference>
<evidence type="ECO:0000256" key="7">
    <source>
        <dbReference type="ARBA" id="ARBA00022692"/>
    </source>
</evidence>
<evidence type="ECO:0000256" key="6">
    <source>
        <dbReference type="ARBA" id="ARBA00022679"/>
    </source>
</evidence>
<evidence type="ECO:0000256" key="1">
    <source>
        <dbReference type="ARBA" id="ARBA00000085"/>
    </source>
</evidence>
<sequence>MRFRFQFKSIRSGMLICFLPIILSALLLIYGFSFRYTEKNVLNNSVNGTMQLIEQANHNIDSYLDYMENISYLMSGDKDLLRYLFSEKDPVRREELRSSVLERFRLVRETRDDIYNIGAVAGPNNILINDGTQTLNPYADILHEAWYRDALETGKGMTVLSSSRVQNIIMNEYPWVVTLSSPLRYPGRTKNQGVFFIDLNYKAIEEQCERIDLGARGYVFILDKKGNILYHPKQQLIYSGLKEEQIKDVLDCREEYFLSGKGMQQKLYTITVSPKTGWTVVGVAYTSELLKNRSQTQLIYTLVTLLLCLVLTAAVTILSRRITKPMILLQDSMKRVERGKFEQVDLTRIPDHEIRTLGNAFNMMADEIQKLMAENIREQEEKRRNEMKALLSQINPHFLYNTLDSIVWMAEAGKNREVVHMTMALARLLRRSISSDQELFTIRQETDYVKNYLDIQQMRYKDKLDYEMAIDEAILEKPVIRLVLQPLAENAIYHGIKYKSGRGLIRIEAYPEGRDIILKVTDNGKGMTEEQMKSIFQKHKVNYERNGVGVYNVQTRLKLYYGMEYGLCYESSPKGGTAAIVRIPDMEGGGEGEKEHSH</sequence>
<comment type="catalytic activity">
    <reaction evidence="1">
        <text>ATP + protein L-histidine = ADP + protein N-phospho-L-histidine.</text>
        <dbReference type="EC" id="2.7.13.3"/>
    </reaction>
</comment>
<name>A0A084JJW7_9FIRM</name>
<dbReference type="EC" id="2.7.13.3" evidence="3"/>
<feature type="transmembrane region" description="Helical" evidence="12">
    <location>
        <begin position="298"/>
        <end position="318"/>
    </location>
</feature>
<feature type="domain" description="Histidine kinase" evidence="13">
    <location>
        <begin position="484"/>
        <end position="587"/>
    </location>
</feature>
<evidence type="ECO:0000256" key="8">
    <source>
        <dbReference type="ARBA" id="ARBA00022777"/>
    </source>
</evidence>
<evidence type="ECO:0000256" key="9">
    <source>
        <dbReference type="ARBA" id="ARBA00022989"/>
    </source>
</evidence>
<dbReference type="InterPro" id="IPR003660">
    <property type="entry name" value="HAMP_dom"/>
</dbReference>
<evidence type="ECO:0000256" key="11">
    <source>
        <dbReference type="ARBA" id="ARBA00023136"/>
    </source>
</evidence>
<feature type="domain" description="HAMP" evidence="14">
    <location>
        <begin position="320"/>
        <end position="373"/>
    </location>
</feature>
<dbReference type="AlphaFoldDB" id="A0A084JJW7"/>
<proteinExistence type="predicted"/>
<reference evidence="15 16" key="1">
    <citation type="submission" date="2014-07" db="EMBL/GenBank/DDBJ databases">
        <title>Draft genome of Clostridium celerecrescens 152B isolated from sediments associated with methane hydrate from Krishna Godavari basin.</title>
        <authorList>
            <person name="Honkalas V.S."/>
            <person name="Dabir A.P."/>
            <person name="Arora P."/>
            <person name="Dhakephalkar P.K."/>
        </authorList>
    </citation>
    <scope>NUCLEOTIDE SEQUENCE [LARGE SCALE GENOMIC DNA]</scope>
    <source>
        <strain evidence="15 16">152B</strain>
    </source>
</reference>
<dbReference type="PANTHER" id="PTHR42713">
    <property type="entry name" value="HISTIDINE KINASE-RELATED"/>
    <property type="match status" value="1"/>
</dbReference>
<dbReference type="CDD" id="cd06225">
    <property type="entry name" value="HAMP"/>
    <property type="match status" value="1"/>
</dbReference>
<dbReference type="RefSeq" id="WP_038282292.1">
    <property type="nucleotide sequence ID" value="NZ_JPME01000018.1"/>
</dbReference>
<keyword evidence="7 12" id="KW-0812">Transmembrane</keyword>
<dbReference type="CDD" id="cd12912">
    <property type="entry name" value="PDC2_MCP_like"/>
    <property type="match status" value="1"/>
</dbReference>
<evidence type="ECO:0000256" key="12">
    <source>
        <dbReference type="SAM" id="Phobius"/>
    </source>
</evidence>
<dbReference type="SMART" id="SM00304">
    <property type="entry name" value="HAMP"/>
    <property type="match status" value="1"/>
</dbReference>
<dbReference type="EMBL" id="JPME01000018">
    <property type="protein sequence ID" value="KEZ89251.1"/>
    <property type="molecule type" value="Genomic_DNA"/>
</dbReference>
<gene>
    <name evidence="15" type="ORF">IO98_14765</name>
</gene>
<dbReference type="Proteomes" id="UP000028525">
    <property type="component" value="Unassembled WGS sequence"/>
</dbReference>
<dbReference type="GO" id="GO:0000155">
    <property type="term" value="F:phosphorelay sensor kinase activity"/>
    <property type="evidence" value="ECO:0007669"/>
    <property type="project" value="InterPro"/>
</dbReference>
<accession>A0A084JJW7</accession>
<dbReference type="InterPro" id="IPR033479">
    <property type="entry name" value="dCache_1"/>
</dbReference>
<keyword evidence="4" id="KW-1003">Cell membrane</keyword>